<evidence type="ECO:0000313" key="1">
    <source>
        <dbReference type="EMBL" id="OWK29985.1"/>
    </source>
</evidence>
<comment type="caution">
    <text evidence="1">The sequence shown here is derived from an EMBL/GenBank/DDBJ whole genome shotgun (WGS) entry which is preliminary data.</text>
</comment>
<name>A0A245ZJT8_9SPHN</name>
<evidence type="ECO:0000313" key="2">
    <source>
        <dbReference type="Proteomes" id="UP000197783"/>
    </source>
</evidence>
<keyword evidence="2" id="KW-1185">Reference proteome</keyword>
<proteinExistence type="predicted"/>
<dbReference type="AlphaFoldDB" id="A0A245ZJT8"/>
<gene>
    <name evidence="1" type="ORF">SPMU_24070</name>
</gene>
<dbReference type="Proteomes" id="UP000197783">
    <property type="component" value="Unassembled WGS sequence"/>
</dbReference>
<dbReference type="EMBL" id="NBBJ01000003">
    <property type="protein sequence ID" value="OWK29985.1"/>
    <property type="molecule type" value="Genomic_DNA"/>
</dbReference>
<accession>A0A245ZJT8</accession>
<organism evidence="1 2">
    <name type="scientific">Sphingomonas mucosissima</name>
    <dbReference type="NCBI Taxonomy" id="370959"/>
    <lineage>
        <taxon>Bacteria</taxon>
        <taxon>Pseudomonadati</taxon>
        <taxon>Pseudomonadota</taxon>
        <taxon>Alphaproteobacteria</taxon>
        <taxon>Sphingomonadales</taxon>
        <taxon>Sphingomonadaceae</taxon>
        <taxon>Sphingomonas</taxon>
    </lineage>
</organism>
<reference evidence="1 2" key="1">
    <citation type="submission" date="2017-03" db="EMBL/GenBank/DDBJ databases">
        <title>Genome sequence of Sphingomonas mucosissima DSM 17494.</title>
        <authorList>
            <person name="Poehlein A."/>
            <person name="Wuebbeler J.H."/>
            <person name="Steinbuechel A."/>
            <person name="Daniel R."/>
        </authorList>
    </citation>
    <scope>NUCLEOTIDE SEQUENCE [LARGE SCALE GENOMIC DNA]</scope>
    <source>
        <strain evidence="1 2">DSM 17494</strain>
    </source>
</reference>
<protein>
    <submittedName>
        <fullName evidence="1">Uncharacterized protein</fullName>
    </submittedName>
</protein>
<sequence>MSYVFVTNIGNKYLPCAQKNVVLLPAFTIMHPDCTIEHDEDFRTVIDVPSIWLIRPMQANGCPFDFSNVPSAPCTFRCEALYIVYHRRHIIPFCLQDCALMLRS</sequence>